<name>A0A0E9XJ89_ANGAN</name>
<accession>A0A0E9XJ89</accession>
<reference evidence="1" key="1">
    <citation type="submission" date="2014-11" db="EMBL/GenBank/DDBJ databases">
        <authorList>
            <person name="Amaro Gonzalez C."/>
        </authorList>
    </citation>
    <scope>NUCLEOTIDE SEQUENCE</scope>
</reference>
<proteinExistence type="predicted"/>
<reference evidence="1" key="2">
    <citation type="journal article" date="2015" name="Fish Shellfish Immunol.">
        <title>Early steps in the European eel (Anguilla anguilla)-Vibrio vulnificus interaction in the gills: Role of the RtxA13 toxin.</title>
        <authorList>
            <person name="Callol A."/>
            <person name="Pajuelo D."/>
            <person name="Ebbesson L."/>
            <person name="Teles M."/>
            <person name="MacKenzie S."/>
            <person name="Amaro C."/>
        </authorList>
    </citation>
    <scope>NUCLEOTIDE SEQUENCE</scope>
</reference>
<evidence type="ECO:0000313" key="1">
    <source>
        <dbReference type="EMBL" id="JAI02725.1"/>
    </source>
</evidence>
<dbReference type="EMBL" id="GBXM01005853">
    <property type="protein sequence ID" value="JAI02725.1"/>
    <property type="molecule type" value="Transcribed_RNA"/>
</dbReference>
<dbReference type="AlphaFoldDB" id="A0A0E9XJ89"/>
<protein>
    <submittedName>
        <fullName evidence="1">Uncharacterized protein</fullName>
    </submittedName>
</protein>
<sequence length="21" mass="2402">MHQQANLLPKTSTLMRLCVNC</sequence>
<organism evidence="1">
    <name type="scientific">Anguilla anguilla</name>
    <name type="common">European freshwater eel</name>
    <name type="synonym">Muraena anguilla</name>
    <dbReference type="NCBI Taxonomy" id="7936"/>
    <lineage>
        <taxon>Eukaryota</taxon>
        <taxon>Metazoa</taxon>
        <taxon>Chordata</taxon>
        <taxon>Craniata</taxon>
        <taxon>Vertebrata</taxon>
        <taxon>Euteleostomi</taxon>
        <taxon>Actinopterygii</taxon>
        <taxon>Neopterygii</taxon>
        <taxon>Teleostei</taxon>
        <taxon>Anguilliformes</taxon>
        <taxon>Anguillidae</taxon>
        <taxon>Anguilla</taxon>
    </lineage>
</organism>